<dbReference type="GO" id="GO:0005524">
    <property type="term" value="F:ATP binding"/>
    <property type="evidence" value="ECO:0007669"/>
    <property type="project" value="UniProtKB-KW"/>
</dbReference>
<keyword evidence="6 12" id="KW-0547">Nucleotide-binding</keyword>
<dbReference type="AlphaFoldDB" id="A0AA97P3H1"/>
<name>A0AA97P3H1_PYRO3</name>
<evidence type="ECO:0000313" key="14">
    <source>
        <dbReference type="EMBL" id="ELQ41244.1"/>
    </source>
</evidence>
<dbReference type="PRINTS" id="PR01040">
    <property type="entry name" value="TRNASYNTHTYR"/>
</dbReference>
<dbReference type="GO" id="GO:0005737">
    <property type="term" value="C:cytoplasm"/>
    <property type="evidence" value="ECO:0007669"/>
    <property type="project" value="UniProtKB-SubCell"/>
</dbReference>
<dbReference type="GO" id="GO:0004831">
    <property type="term" value="F:tyrosine-tRNA ligase activity"/>
    <property type="evidence" value="ECO:0007669"/>
    <property type="project" value="UniProtKB-EC"/>
</dbReference>
<evidence type="ECO:0000256" key="3">
    <source>
        <dbReference type="ARBA" id="ARBA00013160"/>
    </source>
</evidence>
<dbReference type="EC" id="6.1.1.1" evidence="3 12"/>
<evidence type="ECO:0000256" key="7">
    <source>
        <dbReference type="ARBA" id="ARBA00022840"/>
    </source>
</evidence>
<dbReference type="PIRSF" id="PIRSF006588">
    <property type="entry name" value="TyrRS_arch_euk"/>
    <property type="match status" value="1"/>
</dbReference>
<keyword evidence="5 12" id="KW-0436">Ligase</keyword>
<keyword evidence="8 12" id="KW-0648">Protein biosynthesis</keyword>
<dbReference type="PANTHER" id="PTHR46264:SF4">
    <property type="entry name" value="TYROSINE--TRNA LIGASE, CYTOPLASMIC"/>
    <property type="match status" value="1"/>
</dbReference>
<sequence length="391" mass="43507">MASLSKEERLALIKENLEEHLNIEIIEDILAQGRDPKIYWGTATTGRPHIGYFVPALKIAQFLAAGCELTILLADIHGFLDNLKAPIEIVQYRAQYYQHVIKSILKAVGVPTEKLRFILGSEFQKGPDYIMDIYKLTSLTSEHDARKAGAEVVKQTDNAPLSGLLYPLLQALDEEYLGCDAQFGGTDQRKIFTLAKDVLPKIGYKQRAHLMNPMIPGLQGAKMSSSEPASSDSKIDLLDSAEAVAKKLRKAEAVPKVPDGNGIIAFIEYVLLPASKLKTGRQEFHVERERDGLEPLVYNDIAKLREDYKNDVLTPQLLKPATTKALLELLTPIQAEFEASKEWQEVTEKAYPPEEKKKKEKKVKNKGTRHPGAAGNAPAETLPERPKETMA</sequence>
<evidence type="ECO:0000256" key="12">
    <source>
        <dbReference type="RuleBase" id="RU361234"/>
    </source>
</evidence>
<feature type="compositionally biased region" description="Basic and acidic residues" evidence="13">
    <location>
        <begin position="342"/>
        <end position="357"/>
    </location>
</feature>
<dbReference type="GO" id="GO:0006437">
    <property type="term" value="P:tyrosyl-tRNA aminoacylation"/>
    <property type="evidence" value="ECO:0007669"/>
    <property type="project" value="InterPro"/>
</dbReference>
<dbReference type="NCBIfam" id="TIGR00234">
    <property type="entry name" value="tyrS"/>
    <property type="match status" value="1"/>
</dbReference>
<dbReference type="PANTHER" id="PTHR46264">
    <property type="entry name" value="TYROSINE-TRNA LIGASE"/>
    <property type="match status" value="1"/>
</dbReference>
<dbReference type="Proteomes" id="UP000011086">
    <property type="component" value="Unassembled WGS sequence"/>
</dbReference>
<dbReference type="InterPro" id="IPR050489">
    <property type="entry name" value="Tyr-tRNA_synthase"/>
</dbReference>
<comment type="similarity">
    <text evidence="2 12">Belongs to the class-I aminoacyl-tRNA synthetase family.</text>
</comment>
<evidence type="ECO:0000256" key="10">
    <source>
        <dbReference type="ARBA" id="ARBA00033323"/>
    </source>
</evidence>
<comment type="catalytic activity">
    <reaction evidence="11 12">
        <text>tRNA(Tyr) + L-tyrosine + ATP = L-tyrosyl-tRNA(Tyr) + AMP + diphosphate + H(+)</text>
        <dbReference type="Rhea" id="RHEA:10220"/>
        <dbReference type="Rhea" id="RHEA-COMP:9706"/>
        <dbReference type="Rhea" id="RHEA-COMP:9707"/>
        <dbReference type="ChEBI" id="CHEBI:15378"/>
        <dbReference type="ChEBI" id="CHEBI:30616"/>
        <dbReference type="ChEBI" id="CHEBI:33019"/>
        <dbReference type="ChEBI" id="CHEBI:58315"/>
        <dbReference type="ChEBI" id="CHEBI:78442"/>
        <dbReference type="ChEBI" id="CHEBI:78536"/>
        <dbReference type="ChEBI" id="CHEBI:456215"/>
        <dbReference type="EC" id="6.1.1.1"/>
    </reaction>
</comment>
<keyword evidence="7 12" id="KW-0067">ATP-binding</keyword>
<dbReference type="Gene3D" id="1.10.240.10">
    <property type="entry name" value="Tyrosyl-Transfer RNA Synthetase"/>
    <property type="match status" value="1"/>
</dbReference>
<evidence type="ECO:0000256" key="1">
    <source>
        <dbReference type="ARBA" id="ARBA00004496"/>
    </source>
</evidence>
<evidence type="ECO:0000256" key="11">
    <source>
        <dbReference type="ARBA" id="ARBA00048248"/>
    </source>
</evidence>
<evidence type="ECO:0000256" key="2">
    <source>
        <dbReference type="ARBA" id="ARBA00005594"/>
    </source>
</evidence>
<dbReference type="InterPro" id="IPR023617">
    <property type="entry name" value="Tyr-tRNA-ligase_arc/euk-type"/>
</dbReference>
<keyword evidence="9 12" id="KW-0030">Aminoacyl-tRNA synthetase</keyword>
<evidence type="ECO:0000256" key="5">
    <source>
        <dbReference type="ARBA" id="ARBA00022598"/>
    </source>
</evidence>
<evidence type="ECO:0000256" key="8">
    <source>
        <dbReference type="ARBA" id="ARBA00022917"/>
    </source>
</evidence>
<evidence type="ECO:0000256" key="4">
    <source>
        <dbReference type="ARBA" id="ARBA00022490"/>
    </source>
</evidence>
<evidence type="ECO:0000256" key="6">
    <source>
        <dbReference type="ARBA" id="ARBA00022741"/>
    </source>
</evidence>
<evidence type="ECO:0000256" key="9">
    <source>
        <dbReference type="ARBA" id="ARBA00023146"/>
    </source>
</evidence>
<dbReference type="Pfam" id="PF00579">
    <property type="entry name" value="tRNA-synt_1b"/>
    <property type="match status" value="1"/>
</dbReference>
<dbReference type="SUPFAM" id="SSF52374">
    <property type="entry name" value="Nucleotidylyl transferase"/>
    <property type="match status" value="1"/>
</dbReference>
<dbReference type="InterPro" id="IPR002307">
    <property type="entry name" value="Tyr-tRNA-ligase"/>
</dbReference>
<feature type="compositionally biased region" description="Basic residues" evidence="13">
    <location>
        <begin position="358"/>
        <end position="369"/>
    </location>
</feature>
<accession>A0AA97P3H1</accession>
<dbReference type="InterPro" id="IPR014729">
    <property type="entry name" value="Rossmann-like_a/b/a_fold"/>
</dbReference>
<keyword evidence="4" id="KW-0963">Cytoplasm</keyword>
<gene>
    <name evidence="14" type="ORF">OOU_Y34scaffold00289g1</name>
</gene>
<dbReference type="EMBL" id="JH793862">
    <property type="protein sequence ID" value="ELQ41244.1"/>
    <property type="molecule type" value="Genomic_DNA"/>
</dbReference>
<dbReference type="InterPro" id="IPR002305">
    <property type="entry name" value="aa-tRNA-synth_Ic"/>
</dbReference>
<evidence type="ECO:0000256" key="13">
    <source>
        <dbReference type="SAM" id="MobiDB-lite"/>
    </source>
</evidence>
<dbReference type="FunFam" id="3.40.50.620:FF:000040">
    <property type="entry name" value="Tyrosine--tRNA ligase"/>
    <property type="match status" value="1"/>
</dbReference>
<dbReference type="NCBIfam" id="NF006330">
    <property type="entry name" value="PRK08560.1"/>
    <property type="match status" value="1"/>
</dbReference>
<dbReference type="Gene3D" id="3.40.50.620">
    <property type="entry name" value="HUPs"/>
    <property type="match status" value="1"/>
</dbReference>
<reference evidence="14" key="1">
    <citation type="journal article" date="2012" name="PLoS Genet.">
        <title>Comparative analysis of the genomes of two field isolates of the rice blast fungus Magnaporthe oryzae.</title>
        <authorList>
            <person name="Xue M."/>
            <person name="Yang J."/>
            <person name="Li Z."/>
            <person name="Hu S."/>
            <person name="Yao N."/>
            <person name="Dean R.A."/>
            <person name="Zhao W."/>
            <person name="Shen M."/>
            <person name="Zhang H."/>
            <person name="Li C."/>
            <person name="Liu L."/>
            <person name="Cao L."/>
            <person name="Xu X."/>
            <person name="Xing Y."/>
            <person name="Hsiang T."/>
            <person name="Zhang Z."/>
            <person name="Xu J.R."/>
            <person name="Peng Y.L."/>
        </authorList>
    </citation>
    <scope>NUCLEOTIDE SEQUENCE</scope>
    <source>
        <strain evidence="14">Y34</strain>
    </source>
</reference>
<feature type="compositionally biased region" description="Basic and acidic residues" evidence="13">
    <location>
        <begin position="382"/>
        <end position="391"/>
    </location>
</feature>
<protein>
    <recommendedName>
        <fullName evidence="3 12">Tyrosine--tRNA ligase</fullName>
        <ecNumber evidence="3 12">6.1.1.1</ecNumber>
    </recommendedName>
    <alternativeName>
        <fullName evidence="10 12">Tyrosyl-tRNA synthetase</fullName>
    </alternativeName>
</protein>
<organism evidence="14">
    <name type="scientific">Pyricularia oryzae (strain Y34)</name>
    <name type="common">Rice blast fungus</name>
    <name type="synonym">Magnaporthe oryzae</name>
    <dbReference type="NCBI Taxonomy" id="1143189"/>
    <lineage>
        <taxon>Eukaryota</taxon>
        <taxon>Fungi</taxon>
        <taxon>Dikarya</taxon>
        <taxon>Ascomycota</taxon>
        <taxon>Pezizomycotina</taxon>
        <taxon>Sordariomycetes</taxon>
        <taxon>Sordariomycetidae</taxon>
        <taxon>Magnaporthales</taxon>
        <taxon>Pyriculariaceae</taxon>
        <taxon>Pyricularia</taxon>
    </lineage>
</organism>
<proteinExistence type="inferred from homology"/>
<feature type="region of interest" description="Disordered" evidence="13">
    <location>
        <begin position="342"/>
        <end position="391"/>
    </location>
</feature>
<comment type="subcellular location">
    <subcellularLocation>
        <location evidence="1">Cytoplasm</location>
    </subcellularLocation>
</comment>